<feature type="compositionally biased region" description="Basic and acidic residues" evidence="1">
    <location>
        <begin position="1"/>
        <end position="12"/>
    </location>
</feature>
<dbReference type="Proteomes" id="UP000275267">
    <property type="component" value="Unassembled WGS sequence"/>
</dbReference>
<accession>A0A3L6Q4F4</accession>
<dbReference type="PANTHER" id="PTHR44259">
    <property type="entry name" value="OS07G0183000 PROTEIN-RELATED"/>
    <property type="match status" value="1"/>
</dbReference>
<evidence type="ECO:0000259" key="2">
    <source>
        <dbReference type="Pfam" id="PF03478"/>
    </source>
</evidence>
<proteinExistence type="predicted"/>
<dbReference type="SUPFAM" id="SSF81383">
    <property type="entry name" value="F-box domain"/>
    <property type="match status" value="1"/>
</dbReference>
<evidence type="ECO:0000313" key="3">
    <source>
        <dbReference type="EMBL" id="RLM73475.1"/>
    </source>
</evidence>
<protein>
    <recommendedName>
        <fullName evidence="2">KIB1-4 beta-propeller domain-containing protein</fullName>
    </recommendedName>
</protein>
<evidence type="ECO:0000256" key="1">
    <source>
        <dbReference type="SAM" id="MobiDB-lite"/>
    </source>
</evidence>
<dbReference type="OrthoDB" id="1523976at2759"/>
<dbReference type="PANTHER" id="PTHR44259:SF103">
    <property type="entry name" value="F-BOX DOMAIN CONTAINING PROTEIN"/>
    <property type="match status" value="1"/>
</dbReference>
<dbReference type="STRING" id="4540.A0A3L6Q4F4"/>
<gene>
    <name evidence="3" type="ORF">C2845_PM15G23690</name>
</gene>
<organism evidence="3 4">
    <name type="scientific">Panicum miliaceum</name>
    <name type="common">Proso millet</name>
    <name type="synonym">Broomcorn millet</name>
    <dbReference type="NCBI Taxonomy" id="4540"/>
    <lineage>
        <taxon>Eukaryota</taxon>
        <taxon>Viridiplantae</taxon>
        <taxon>Streptophyta</taxon>
        <taxon>Embryophyta</taxon>
        <taxon>Tracheophyta</taxon>
        <taxon>Spermatophyta</taxon>
        <taxon>Magnoliopsida</taxon>
        <taxon>Liliopsida</taxon>
        <taxon>Poales</taxon>
        <taxon>Poaceae</taxon>
        <taxon>PACMAD clade</taxon>
        <taxon>Panicoideae</taxon>
        <taxon>Panicodae</taxon>
        <taxon>Paniceae</taxon>
        <taxon>Panicinae</taxon>
        <taxon>Panicum</taxon>
        <taxon>Panicum sect. Panicum</taxon>
    </lineage>
</organism>
<feature type="region of interest" description="Disordered" evidence="1">
    <location>
        <begin position="1"/>
        <end position="54"/>
    </location>
</feature>
<feature type="domain" description="KIB1-4 beta-propeller" evidence="2">
    <location>
        <begin position="159"/>
        <end position="349"/>
    </location>
</feature>
<evidence type="ECO:0000313" key="4">
    <source>
        <dbReference type="Proteomes" id="UP000275267"/>
    </source>
</evidence>
<comment type="caution">
    <text evidence="3">The sequence shown here is derived from an EMBL/GenBank/DDBJ whole genome shotgun (WGS) entry which is preliminary data.</text>
</comment>
<reference evidence="4" key="1">
    <citation type="journal article" date="2019" name="Nat. Commun.">
        <title>The genome of broomcorn millet.</title>
        <authorList>
            <person name="Zou C."/>
            <person name="Miki D."/>
            <person name="Li D."/>
            <person name="Tang Q."/>
            <person name="Xiao L."/>
            <person name="Rajput S."/>
            <person name="Deng P."/>
            <person name="Jia W."/>
            <person name="Huang R."/>
            <person name="Zhang M."/>
            <person name="Sun Y."/>
            <person name="Hu J."/>
            <person name="Fu X."/>
            <person name="Schnable P.S."/>
            <person name="Li F."/>
            <person name="Zhang H."/>
            <person name="Feng B."/>
            <person name="Zhu X."/>
            <person name="Liu R."/>
            <person name="Schnable J.C."/>
            <person name="Zhu J.-K."/>
            <person name="Zhang H."/>
        </authorList>
    </citation>
    <scope>NUCLEOTIDE SEQUENCE [LARGE SCALE GENOMIC DNA]</scope>
</reference>
<dbReference type="Pfam" id="PF03478">
    <property type="entry name" value="Beta-prop_KIB1-4"/>
    <property type="match status" value="1"/>
</dbReference>
<dbReference type="AlphaFoldDB" id="A0A3L6Q4F4"/>
<dbReference type="InterPro" id="IPR050942">
    <property type="entry name" value="F-box_BR-signaling"/>
</dbReference>
<keyword evidence="4" id="KW-1185">Reference proteome</keyword>
<dbReference type="InterPro" id="IPR036047">
    <property type="entry name" value="F-box-like_dom_sf"/>
</dbReference>
<sequence>MELAHERQRQRTSDIGISPTQAATSTSKRGGDERRERRQEAVTRSDRSPRHEPVKAWVRRRRTVGTTASLHLRILDDEAVELDRHGRRPWADLLPELCVLVVDRLDAFSALRFPAVCKSWAAACEGAPRRLRSGAPTVLTSAVDGDRAATFALNDVSSGKSFHAEAEGLRNRWWVGAKDDWLVTMDAGFDVELLNPATGDGVRLPSFTTIPRATIEDDVLCVAPRSVYRFQQVALCRTPAHRNGYLAIAMFSSLLAFTAAGDDCWTALRNRPAGLMITYGDTVAHEGKIFAVGSLLGQVYSWDMDGAANCPQPQPQVVRAPEMQIDLVRFQRRFNLATSTSGRLLLVPR</sequence>
<name>A0A3L6Q4F4_PANMI</name>
<feature type="compositionally biased region" description="Polar residues" evidence="1">
    <location>
        <begin position="13"/>
        <end position="28"/>
    </location>
</feature>
<dbReference type="EMBL" id="PQIB02000013">
    <property type="protein sequence ID" value="RLM73475.1"/>
    <property type="molecule type" value="Genomic_DNA"/>
</dbReference>
<feature type="compositionally biased region" description="Basic and acidic residues" evidence="1">
    <location>
        <begin position="29"/>
        <end position="54"/>
    </location>
</feature>
<dbReference type="InterPro" id="IPR005174">
    <property type="entry name" value="KIB1-4_b-propeller"/>
</dbReference>